<name>A0A9N9P5R5_9GLOM</name>
<comment type="caution">
    <text evidence="1">The sequence shown here is derived from an EMBL/GenBank/DDBJ whole genome shotgun (WGS) entry which is preliminary data.</text>
</comment>
<feature type="non-terminal residue" evidence="1">
    <location>
        <position position="55"/>
    </location>
</feature>
<dbReference type="Proteomes" id="UP000789342">
    <property type="component" value="Unassembled WGS sequence"/>
</dbReference>
<gene>
    <name evidence="1" type="ORF">AMORRO_LOCUS17801</name>
</gene>
<feature type="non-terminal residue" evidence="1">
    <location>
        <position position="1"/>
    </location>
</feature>
<evidence type="ECO:0000313" key="1">
    <source>
        <dbReference type="EMBL" id="CAG8786828.1"/>
    </source>
</evidence>
<sequence length="55" mass="6526">LLLLLHQWTLFAGDERQKFAVNGINKWGMSLLRWTNEWSDYEVTSQLDGTFRLLN</sequence>
<evidence type="ECO:0000313" key="2">
    <source>
        <dbReference type="Proteomes" id="UP000789342"/>
    </source>
</evidence>
<protein>
    <submittedName>
        <fullName evidence="1">5813_t:CDS:1</fullName>
    </submittedName>
</protein>
<keyword evidence="2" id="KW-1185">Reference proteome</keyword>
<accession>A0A9N9P5R5</accession>
<reference evidence="1" key="1">
    <citation type="submission" date="2021-06" db="EMBL/GenBank/DDBJ databases">
        <authorList>
            <person name="Kallberg Y."/>
            <person name="Tangrot J."/>
            <person name="Rosling A."/>
        </authorList>
    </citation>
    <scope>NUCLEOTIDE SEQUENCE</scope>
    <source>
        <strain evidence="1">CL551</strain>
    </source>
</reference>
<organism evidence="1 2">
    <name type="scientific">Acaulospora morrowiae</name>
    <dbReference type="NCBI Taxonomy" id="94023"/>
    <lineage>
        <taxon>Eukaryota</taxon>
        <taxon>Fungi</taxon>
        <taxon>Fungi incertae sedis</taxon>
        <taxon>Mucoromycota</taxon>
        <taxon>Glomeromycotina</taxon>
        <taxon>Glomeromycetes</taxon>
        <taxon>Diversisporales</taxon>
        <taxon>Acaulosporaceae</taxon>
        <taxon>Acaulospora</taxon>
    </lineage>
</organism>
<proteinExistence type="predicted"/>
<dbReference type="AlphaFoldDB" id="A0A9N9P5R5"/>
<dbReference type="EMBL" id="CAJVPV010057449">
    <property type="protein sequence ID" value="CAG8786828.1"/>
    <property type="molecule type" value="Genomic_DNA"/>
</dbReference>